<dbReference type="InterPro" id="IPR055414">
    <property type="entry name" value="LRR_R13L4/SHOC2-like"/>
</dbReference>
<keyword evidence="2" id="KW-0611">Plant defense</keyword>
<feature type="domain" description="Disease resistance R13L4/SHOC-2-like LRR" evidence="5">
    <location>
        <begin position="551"/>
        <end position="869"/>
    </location>
</feature>
<dbReference type="InterPro" id="IPR042197">
    <property type="entry name" value="Apaf_helical"/>
</dbReference>
<dbReference type="PRINTS" id="PR00364">
    <property type="entry name" value="DISEASERSIST"/>
</dbReference>
<dbReference type="InterPro" id="IPR058922">
    <property type="entry name" value="WHD_DRP"/>
</dbReference>
<dbReference type="FunFam" id="1.10.10.10:FF:000322">
    <property type="entry name" value="Probable disease resistance protein At1g63360"/>
    <property type="match status" value="1"/>
</dbReference>
<dbReference type="SUPFAM" id="SSF52058">
    <property type="entry name" value="L domain-like"/>
    <property type="match status" value="1"/>
</dbReference>
<evidence type="ECO:0000256" key="2">
    <source>
        <dbReference type="ARBA" id="ARBA00022821"/>
    </source>
</evidence>
<keyword evidence="1" id="KW-0677">Repeat</keyword>
<reference evidence="7" key="2">
    <citation type="submission" date="2002-07" db="EMBL/GenBank/DDBJ databases">
        <title>Oryza sativa nipponbare(GA3) genomic DNA, chromosome 8, BAC clone:OSJNBa0056L09.</title>
        <authorList>
            <person name="Sasaki T."/>
            <person name="Matsumoto T."/>
            <person name="Katayose Y."/>
        </authorList>
    </citation>
    <scope>NUCLEOTIDE SEQUENCE</scope>
</reference>
<dbReference type="EMBL" id="AP005537">
    <property type="protein sequence ID" value="BAC99808.1"/>
    <property type="molecule type" value="Genomic_DNA"/>
</dbReference>
<evidence type="ECO:0000313" key="7">
    <source>
        <dbReference type="EMBL" id="BAC99808.1"/>
    </source>
</evidence>
<dbReference type="Gene3D" id="3.40.50.300">
    <property type="entry name" value="P-loop containing nucleotide triphosphate hydrolases"/>
    <property type="match status" value="1"/>
</dbReference>
<accession>Q7EZU4</accession>
<evidence type="ECO:0000259" key="3">
    <source>
        <dbReference type="Pfam" id="PF00931"/>
    </source>
</evidence>
<sequence length="923" mass="104966">MEIGLTLGRGAAETVVRPAFDKVQYWIELLQGKHTSTEEMVNELDILEGLIKDTDSSSAIHTLKAARGQAEDLCASIRDVIDDAKRFARYNHQHVPLRCIRKYTHNLVGKPSICETAERIVKLRSQVRRLQEILTPFVGQGMVPTSAQAGRLQHRHVAHAEGHWEGMEEPKTSLFQYVLGRESHRQMVALVGMPGVGKTSLARYVYEDNKVKGHFNCHAWMTVEESCATKQLLLGMISRLYEEANVRLPDAINIMDEDELSGMIQRFLKQEERRYVIVFDDISRRGQLKLLSDLALPDKNHPNYGRVIVTSRNREVIESCDHTITITQLTSPDDWNLFCYKAFGSSSFSPGEEICQHRERISNLCAGLPLAIDVLSALLAKKDHSQWSSIISELESHGDLGAATEILETSINELPKNMGHKNCLLYFSMFPKSSTVSHNTLVRLWIAEGFIKRQPRQTRQAVAEKYLSDLVDLHVLMVEDSYKYGRPKNYKVHDLMHQVIQKKAENEDFCTSCSDGNQQAPERVRRMSIQIEEDDFRQNVSLSKLQTLFISNKIPHVPKLLSSTTALKVLSMQGSLIEEFPKEIGNLTHLRYLNLRDTKISNLPMSLGNLTNLETLNLKGTFVSELPKSILKIQSLRHLLAYRYDAPKKPERQPEAIFGVRVPKGIGQLKQMRTFSVVVADKESKIVKELINLKKLRRLGVLNLRREDGSDLCESIAKMDQLSSISITAMDDEYLDIHNLSVVPPQLQRLYLRGQLQVVPQWFTSLHRLVRLLLSGSSLNEDSINILQSLPQLAELSLIRALNVDRIECQIGGFRNLKILDLDQLNGLVNVTLHGSMVNLRKMIIRNCRSLEMVPLGTEQLIQLEELHFFDMPNNFLERLRNGNEDHARRWSLTPETVAEMSKVTFLTGCKYLAQNGTMEFAL</sequence>
<dbReference type="InterPro" id="IPR044974">
    <property type="entry name" value="Disease_R_plants"/>
</dbReference>
<dbReference type="Pfam" id="PF00931">
    <property type="entry name" value="NB-ARC"/>
    <property type="match status" value="1"/>
</dbReference>
<dbReference type="Proteomes" id="UP000000763">
    <property type="component" value="Chromosome 8"/>
</dbReference>
<protein>
    <submittedName>
        <fullName evidence="6">Disease resistance gene homolog</fullName>
    </submittedName>
</protein>
<dbReference type="Gene3D" id="3.80.10.10">
    <property type="entry name" value="Ribonuclease Inhibitor"/>
    <property type="match status" value="1"/>
</dbReference>
<dbReference type="GO" id="GO:0009626">
    <property type="term" value="P:plant-type hypersensitive response"/>
    <property type="evidence" value="ECO:0007669"/>
    <property type="project" value="UniProtKB-ARBA"/>
</dbReference>
<reference evidence="6" key="1">
    <citation type="submission" date="2001-12" db="EMBL/GenBank/DDBJ databases">
        <title>Oryza sativa nipponbare(GA3) genomic DNA, chromosome 8, PAC clone:P0456B03.</title>
        <authorList>
            <person name="Sasaki T."/>
            <person name="Matsumoto T."/>
            <person name="Yamamoto K."/>
        </authorList>
    </citation>
    <scope>NUCLEOTIDE SEQUENCE</scope>
</reference>
<dbReference type="EMBL" id="AP004463">
    <property type="protein sequence ID" value="BAC98556.1"/>
    <property type="molecule type" value="Genomic_DNA"/>
</dbReference>
<dbReference type="SUPFAM" id="SSF52540">
    <property type="entry name" value="P-loop containing nucleoside triphosphate hydrolases"/>
    <property type="match status" value="1"/>
</dbReference>
<dbReference type="Gene3D" id="1.10.8.430">
    <property type="entry name" value="Helical domain of apoptotic protease-activating factors"/>
    <property type="match status" value="1"/>
</dbReference>
<gene>
    <name evidence="6" type="primary">P0456B03.104</name>
    <name evidence="7" type="ORF">OSJNBa0056L09.33</name>
</gene>
<dbReference type="GO" id="GO:0042742">
    <property type="term" value="P:defense response to bacterium"/>
    <property type="evidence" value="ECO:0007669"/>
    <property type="project" value="UniProtKB-ARBA"/>
</dbReference>
<dbReference type="GO" id="GO:0002758">
    <property type="term" value="P:innate immune response-activating signaling pathway"/>
    <property type="evidence" value="ECO:0007669"/>
    <property type="project" value="UniProtKB-ARBA"/>
</dbReference>
<name>Q7EZU4_ORYSJ</name>
<organism evidence="6 8">
    <name type="scientific">Oryza sativa subsp. japonica</name>
    <name type="common">Rice</name>
    <dbReference type="NCBI Taxonomy" id="39947"/>
    <lineage>
        <taxon>Eukaryota</taxon>
        <taxon>Viridiplantae</taxon>
        <taxon>Streptophyta</taxon>
        <taxon>Embryophyta</taxon>
        <taxon>Tracheophyta</taxon>
        <taxon>Spermatophyta</taxon>
        <taxon>Magnoliopsida</taxon>
        <taxon>Liliopsida</taxon>
        <taxon>Poales</taxon>
        <taxon>Poaceae</taxon>
        <taxon>BOP clade</taxon>
        <taxon>Oryzoideae</taxon>
        <taxon>Oryzeae</taxon>
        <taxon>Oryzinae</taxon>
        <taxon>Oryza</taxon>
        <taxon>Oryza sativa</taxon>
    </lineage>
</organism>
<evidence type="ECO:0000313" key="8">
    <source>
        <dbReference type="Proteomes" id="UP000000763"/>
    </source>
</evidence>
<dbReference type="GO" id="GO:0043531">
    <property type="term" value="F:ADP binding"/>
    <property type="evidence" value="ECO:0007669"/>
    <property type="project" value="InterPro"/>
</dbReference>
<reference evidence="8" key="3">
    <citation type="journal article" date="2005" name="Nature">
        <title>The map-based sequence of the rice genome.</title>
        <authorList>
            <consortium name="International rice genome sequencing project (IRGSP)"/>
            <person name="Matsumoto T."/>
            <person name="Wu J."/>
            <person name="Kanamori H."/>
            <person name="Katayose Y."/>
            <person name="Fujisawa M."/>
            <person name="Namiki N."/>
            <person name="Mizuno H."/>
            <person name="Yamamoto K."/>
            <person name="Antonio B.A."/>
            <person name="Baba T."/>
            <person name="Sakata K."/>
            <person name="Nagamura Y."/>
            <person name="Aoki H."/>
            <person name="Arikawa K."/>
            <person name="Arita K."/>
            <person name="Bito T."/>
            <person name="Chiden Y."/>
            <person name="Fujitsuka N."/>
            <person name="Fukunaka R."/>
            <person name="Hamada M."/>
            <person name="Harada C."/>
            <person name="Hayashi A."/>
            <person name="Hijishita S."/>
            <person name="Honda M."/>
            <person name="Hosokawa S."/>
            <person name="Ichikawa Y."/>
            <person name="Idonuma A."/>
            <person name="Iijima M."/>
            <person name="Ikeda M."/>
            <person name="Ikeno M."/>
            <person name="Ito K."/>
            <person name="Ito S."/>
            <person name="Ito T."/>
            <person name="Ito Y."/>
            <person name="Ito Y."/>
            <person name="Iwabuchi A."/>
            <person name="Kamiya K."/>
            <person name="Karasawa W."/>
            <person name="Kurita K."/>
            <person name="Katagiri S."/>
            <person name="Kikuta A."/>
            <person name="Kobayashi H."/>
            <person name="Kobayashi N."/>
            <person name="Machita K."/>
            <person name="Maehara T."/>
            <person name="Masukawa M."/>
            <person name="Mizubayashi T."/>
            <person name="Mukai Y."/>
            <person name="Nagasaki H."/>
            <person name="Nagata Y."/>
            <person name="Naito S."/>
            <person name="Nakashima M."/>
            <person name="Nakama Y."/>
            <person name="Nakamichi Y."/>
            <person name="Nakamura M."/>
            <person name="Meguro A."/>
            <person name="Negishi M."/>
            <person name="Ohta I."/>
            <person name="Ohta T."/>
            <person name="Okamoto M."/>
            <person name="Ono N."/>
            <person name="Saji S."/>
            <person name="Sakaguchi M."/>
            <person name="Sakai K."/>
            <person name="Shibata M."/>
            <person name="Shimokawa T."/>
            <person name="Song J."/>
            <person name="Takazaki Y."/>
            <person name="Terasawa K."/>
            <person name="Tsugane M."/>
            <person name="Tsuji K."/>
            <person name="Ueda S."/>
            <person name="Waki K."/>
            <person name="Yamagata H."/>
            <person name="Yamamoto M."/>
            <person name="Yamamoto S."/>
            <person name="Yamane H."/>
            <person name="Yoshiki S."/>
            <person name="Yoshihara R."/>
            <person name="Yukawa K."/>
            <person name="Zhong H."/>
            <person name="Yano M."/>
            <person name="Yuan Q."/>
            <person name="Ouyang S."/>
            <person name="Liu J."/>
            <person name="Jones K.M."/>
            <person name="Gansberger K."/>
            <person name="Moffat K."/>
            <person name="Hill J."/>
            <person name="Bera J."/>
            <person name="Fadrosh D."/>
            <person name="Jin S."/>
            <person name="Johri S."/>
            <person name="Kim M."/>
            <person name="Overton L."/>
            <person name="Reardon M."/>
            <person name="Tsitrin T."/>
            <person name="Vuong H."/>
            <person name="Weaver B."/>
            <person name="Ciecko A."/>
            <person name="Tallon L."/>
            <person name="Jackson J."/>
            <person name="Pai G."/>
            <person name="Aken S.V."/>
            <person name="Utterback T."/>
            <person name="Reidmuller S."/>
            <person name="Feldblyum T."/>
            <person name="Hsiao J."/>
            <person name="Zismann V."/>
            <person name="Iobst S."/>
            <person name="de Vazeille A.R."/>
            <person name="Buell C.R."/>
            <person name="Ying K."/>
            <person name="Li Y."/>
            <person name="Lu T."/>
            <person name="Huang Y."/>
            <person name="Zhao Q."/>
            <person name="Feng Q."/>
            <person name="Zhang L."/>
            <person name="Zhu J."/>
            <person name="Weng Q."/>
            <person name="Mu J."/>
            <person name="Lu Y."/>
            <person name="Fan D."/>
            <person name="Liu Y."/>
            <person name="Guan J."/>
            <person name="Zhang Y."/>
            <person name="Yu S."/>
            <person name="Liu X."/>
            <person name="Zhang Y."/>
            <person name="Hong G."/>
            <person name="Han B."/>
            <person name="Choisne N."/>
            <person name="Demange N."/>
            <person name="Orjeda G."/>
            <person name="Samain S."/>
            <person name="Cattolico L."/>
            <person name="Pelletier E."/>
            <person name="Couloux A."/>
            <person name="Segurens B."/>
            <person name="Wincker P."/>
            <person name="D'Hont A."/>
            <person name="Scarpelli C."/>
            <person name="Weissenbach J."/>
            <person name="Salanoubat M."/>
            <person name="Quetier F."/>
            <person name="Yu Y."/>
            <person name="Kim H.R."/>
            <person name="Rambo T."/>
            <person name="Currie J."/>
            <person name="Collura K."/>
            <person name="Luo M."/>
            <person name="Yang T."/>
            <person name="Ammiraju J.S.S."/>
            <person name="Engler F."/>
            <person name="Soderlund C."/>
            <person name="Wing R.A."/>
            <person name="Palmer L.E."/>
            <person name="de la Bastide M."/>
            <person name="Spiegel L."/>
            <person name="Nascimento L."/>
            <person name="Zutavern T."/>
            <person name="O'Shaughnessy A."/>
            <person name="Dike S."/>
            <person name="Dedhia N."/>
            <person name="Preston R."/>
            <person name="Balija V."/>
            <person name="McCombie W.R."/>
            <person name="Chow T."/>
            <person name="Chen H."/>
            <person name="Chung M."/>
            <person name="Chen C."/>
            <person name="Shaw J."/>
            <person name="Wu H."/>
            <person name="Hsiao K."/>
            <person name="Chao Y."/>
            <person name="Chu M."/>
            <person name="Cheng C."/>
            <person name="Hour A."/>
            <person name="Lee P."/>
            <person name="Lin S."/>
            <person name="Lin Y."/>
            <person name="Liou J."/>
            <person name="Liu S."/>
            <person name="Hsing Y."/>
            <person name="Raghuvanshi S."/>
            <person name="Mohanty A."/>
            <person name="Bharti A.K."/>
            <person name="Gaur A."/>
            <person name="Gupta V."/>
            <person name="Kumar D."/>
            <person name="Ravi V."/>
            <person name="Vij S."/>
            <person name="Kapur A."/>
            <person name="Khurana P."/>
            <person name="Khurana P."/>
            <person name="Khurana J.P."/>
            <person name="Tyagi A.K."/>
            <person name="Gaikwad K."/>
            <person name="Singh A."/>
            <person name="Dalal V."/>
            <person name="Srivastava S."/>
            <person name="Dixit A."/>
            <person name="Pal A.K."/>
            <person name="Ghazi I.A."/>
            <person name="Yadav M."/>
            <person name="Pandit A."/>
            <person name="Bhargava A."/>
            <person name="Sureshbabu K."/>
            <person name="Batra K."/>
            <person name="Sharma T.R."/>
            <person name="Mohapatra T."/>
            <person name="Singh N.K."/>
            <person name="Messing J."/>
            <person name="Nelson A.B."/>
            <person name="Fuks G."/>
            <person name="Kavchok S."/>
            <person name="Keizer G."/>
            <person name="Linton E."/>
            <person name="Llaca V."/>
            <person name="Song R."/>
            <person name="Tanyolac B."/>
            <person name="Young S."/>
            <person name="Ho-Il K."/>
            <person name="Hahn J.H."/>
            <person name="Sangsakoo G."/>
            <person name="Vanavichit A."/>
            <person name="de Mattos Luiz.A.T."/>
            <person name="Zimmer P.D."/>
            <person name="Malone G."/>
            <person name="Dellagostin O."/>
            <person name="de Oliveira A.C."/>
            <person name="Bevan M."/>
            <person name="Bancroft I."/>
            <person name="Minx P."/>
            <person name="Cordum H."/>
            <person name="Wilson R."/>
            <person name="Cheng Z."/>
            <person name="Jin W."/>
            <person name="Jiang J."/>
            <person name="Leong S.A."/>
            <person name="Iwama H."/>
            <person name="Gojobori T."/>
            <person name="Itoh T."/>
            <person name="Niimura Y."/>
            <person name="Fujii Y."/>
            <person name="Habara T."/>
            <person name="Sakai H."/>
            <person name="Sato Y."/>
            <person name="Wilson G."/>
            <person name="Kumar K."/>
            <person name="McCouch S."/>
            <person name="Juretic N."/>
            <person name="Hoen D."/>
            <person name="Wright S."/>
            <person name="Bruskiewich R."/>
            <person name="Bureau T."/>
            <person name="Miyao A."/>
            <person name="Hirochika H."/>
            <person name="Nishikawa T."/>
            <person name="Kadowaki K."/>
            <person name="Sugiura M."/>
            <person name="Burr B."/>
            <person name="Sasaki T."/>
        </authorList>
    </citation>
    <scope>NUCLEOTIDE SEQUENCE [LARGE SCALE GENOMIC DNA]</scope>
    <source>
        <strain evidence="8">cv. Nipponbare</strain>
    </source>
</reference>
<feature type="domain" description="NB-ARC" evidence="3">
    <location>
        <begin position="179"/>
        <end position="344"/>
    </location>
</feature>
<dbReference type="PANTHER" id="PTHR23155">
    <property type="entry name" value="DISEASE RESISTANCE PROTEIN RP"/>
    <property type="match status" value="1"/>
</dbReference>
<evidence type="ECO:0000259" key="4">
    <source>
        <dbReference type="Pfam" id="PF23559"/>
    </source>
</evidence>
<reference evidence="8" key="4">
    <citation type="journal article" date="2008" name="Nucleic Acids Res.">
        <title>The rice annotation project database (RAP-DB): 2008 update.</title>
        <authorList>
            <consortium name="The rice annotation project (RAP)"/>
        </authorList>
    </citation>
    <scope>GENOME REANNOTATION</scope>
    <source>
        <strain evidence="8">cv. Nipponbare</strain>
    </source>
</reference>
<evidence type="ECO:0000313" key="6">
    <source>
        <dbReference type="EMBL" id="BAC98556.1"/>
    </source>
</evidence>
<dbReference type="InterPro" id="IPR002182">
    <property type="entry name" value="NB-ARC"/>
</dbReference>
<dbReference type="Gene3D" id="1.10.10.10">
    <property type="entry name" value="Winged helix-like DNA-binding domain superfamily/Winged helix DNA-binding domain"/>
    <property type="match status" value="1"/>
</dbReference>
<dbReference type="InterPro" id="IPR036388">
    <property type="entry name" value="WH-like_DNA-bd_sf"/>
</dbReference>
<dbReference type="PANTHER" id="PTHR23155:SF1205">
    <property type="entry name" value="DISEASE RESISTANCE PROTEIN RPM1"/>
    <property type="match status" value="1"/>
</dbReference>
<dbReference type="Pfam" id="PF23598">
    <property type="entry name" value="LRR_14"/>
    <property type="match status" value="1"/>
</dbReference>
<dbReference type="InterPro" id="IPR032675">
    <property type="entry name" value="LRR_dom_sf"/>
</dbReference>
<evidence type="ECO:0000259" key="5">
    <source>
        <dbReference type="Pfam" id="PF23598"/>
    </source>
</evidence>
<feature type="domain" description="Disease resistance protein winged helix" evidence="4">
    <location>
        <begin position="429"/>
        <end position="500"/>
    </location>
</feature>
<dbReference type="AlphaFoldDB" id="Q7EZU4"/>
<proteinExistence type="predicted"/>
<evidence type="ECO:0000256" key="1">
    <source>
        <dbReference type="ARBA" id="ARBA00022737"/>
    </source>
</evidence>
<dbReference type="Pfam" id="PF23559">
    <property type="entry name" value="WHD_DRP"/>
    <property type="match status" value="1"/>
</dbReference>
<dbReference type="InterPro" id="IPR027417">
    <property type="entry name" value="P-loop_NTPase"/>
</dbReference>